<reference evidence="1" key="1">
    <citation type="submission" date="2022-08" db="EMBL/GenBank/DDBJ databases">
        <title>Genome Sequence of Lecanicillium fungicola.</title>
        <authorList>
            <person name="Buettner E."/>
        </authorList>
    </citation>
    <scope>NUCLEOTIDE SEQUENCE</scope>
    <source>
        <strain evidence="1">Babe33</strain>
    </source>
</reference>
<dbReference type="EMBL" id="JANJQO010000094">
    <property type="protein sequence ID" value="KAJ2982104.1"/>
    <property type="molecule type" value="Genomic_DNA"/>
</dbReference>
<sequence length="513" mass="56286">MTPPPDNFDTPPGTVRLIREDGELVNARLILQPTPSNDPNDPLNWRLSRKLLHFMPILALTAVIFTHYNQLNAALAINYAGTAVGCIFFIPFAIKYGRRHIYIISSAVMLATAAWQACMHTVLEMYLSSLIFGLASATNETIVQMTVADVFFIHQHGTANGAYTIVVLLGSFLSPMIAGYMAQNGDWRLCFWVTFAVQGLLLFYICLFFEESKYIPQLTGSAPDNRHAPSPAKSGTAQSVEDAAHKPESQADKWTSADCDLSADIPILTWKQKLRLFTKTEESLWRLFCLPFIILFQFPAVAYTSFQYAFTLCWISAQASIISIAFAEPPYNYGTIGLGNMNAPPPLSDVFLGQSTGASSPTAQLFGSPAAITAITNRKCGCIFFIYQRCASVLVSLCLASQQPSIGGAILGFGFGSNLDLSITVLVDSYQDLTGESFVAVAFVRNALSIGMFFGLVPWLNAQGLQNLSIVMGVIAIAAGFLHIPLQIWGKRLRIKTQAKYKQYSQERRGVCI</sequence>
<name>A0ACC1NUL6_9HYPO</name>
<proteinExistence type="predicted"/>
<protein>
    <submittedName>
        <fullName evidence="1">Uncharacterized protein</fullName>
    </submittedName>
</protein>
<accession>A0ACC1NUL6</accession>
<dbReference type="Proteomes" id="UP001143910">
    <property type="component" value="Unassembled WGS sequence"/>
</dbReference>
<evidence type="ECO:0000313" key="1">
    <source>
        <dbReference type="EMBL" id="KAJ2982104.1"/>
    </source>
</evidence>
<evidence type="ECO:0000313" key="2">
    <source>
        <dbReference type="Proteomes" id="UP001143910"/>
    </source>
</evidence>
<keyword evidence="2" id="KW-1185">Reference proteome</keyword>
<gene>
    <name evidence="1" type="ORF">NQ176_g1608</name>
</gene>
<organism evidence="1 2">
    <name type="scientific">Zarea fungicola</name>
    <dbReference type="NCBI Taxonomy" id="93591"/>
    <lineage>
        <taxon>Eukaryota</taxon>
        <taxon>Fungi</taxon>
        <taxon>Dikarya</taxon>
        <taxon>Ascomycota</taxon>
        <taxon>Pezizomycotina</taxon>
        <taxon>Sordariomycetes</taxon>
        <taxon>Hypocreomycetidae</taxon>
        <taxon>Hypocreales</taxon>
        <taxon>Cordycipitaceae</taxon>
        <taxon>Zarea</taxon>
    </lineage>
</organism>
<comment type="caution">
    <text evidence="1">The sequence shown here is derived from an EMBL/GenBank/DDBJ whole genome shotgun (WGS) entry which is preliminary data.</text>
</comment>